<name>A0A195BRJ3_9HYME</name>
<sequence>GEEKRKTGRQAGAALGNEKRVGGLLPEASETKGV</sequence>
<accession>A0A195BRJ3</accession>
<feature type="region of interest" description="Disordered" evidence="1">
    <location>
        <begin position="1"/>
        <end position="34"/>
    </location>
</feature>
<dbReference type="Proteomes" id="UP000078540">
    <property type="component" value="Unassembled WGS sequence"/>
</dbReference>
<evidence type="ECO:0000313" key="2">
    <source>
        <dbReference type="EMBL" id="KYM89630.1"/>
    </source>
</evidence>
<dbReference type="EMBL" id="KQ976417">
    <property type="protein sequence ID" value="KYM89630.1"/>
    <property type="molecule type" value="Genomic_DNA"/>
</dbReference>
<keyword evidence="3" id="KW-1185">Reference proteome</keyword>
<proteinExistence type="predicted"/>
<reference evidence="2 3" key="1">
    <citation type="submission" date="2015-09" db="EMBL/GenBank/DDBJ databases">
        <title>Atta colombica WGS genome.</title>
        <authorList>
            <person name="Nygaard S."/>
            <person name="Hu H."/>
            <person name="Boomsma J."/>
            <person name="Zhang G."/>
        </authorList>
    </citation>
    <scope>NUCLEOTIDE SEQUENCE [LARGE SCALE GENOMIC DNA]</scope>
    <source>
        <strain evidence="2">Treedump-2</strain>
        <tissue evidence="2">Whole body</tissue>
    </source>
</reference>
<feature type="non-terminal residue" evidence="2">
    <location>
        <position position="1"/>
    </location>
</feature>
<evidence type="ECO:0000256" key="1">
    <source>
        <dbReference type="SAM" id="MobiDB-lite"/>
    </source>
</evidence>
<protein>
    <submittedName>
        <fullName evidence="2">Uncharacterized protein</fullName>
    </submittedName>
</protein>
<dbReference type="AlphaFoldDB" id="A0A195BRJ3"/>
<gene>
    <name evidence="2" type="ORF">ALC53_01942</name>
</gene>
<organism evidence="2 3">
    <name type="scientific">Atta colombica</name>
    <dbReference type="NCBI Taxonomy" id="520822"/>
    <lineage>
        <taxon>Eukaryota</taxon>
        <taxon>Metazoa</taxon>
        <taxon>Ecdysozoa</taxon>
        <taxon>Arthropoda</taxon>
        <taxon>Hexapoda</taxon>
        <taxon>Insecta</taxon>
        <taxon>Pterygota</taxon>
        <taxon>Neoptera</taxon>
        <taxon>Endopterygota</taxon>
        <taxon>Hymenoptera</taxon>
        <taxon>Apocrita</taxon>
        <taxon>Aculeata</taxon>
        <taxon>Formicoidea</taxon>
        <taxon>Formicidae</taxon>
        <taxon>Myrmicinae</taxon>
        <taxon>Atta</taxon>
    </lineage>
</organism>
<evidence type="ECO:0000313" key="3">
    <source>
        <dbReference type="Proteomes" id="UP000078540"/>
    </source>
</evidence>